<protein>
    <submittedName>
        <fullName evidence="1">Uncharacterized protein</fullName>
    </submittedName>
</protein>
<keyword evidence="2" id="KW-1185">Reference proteome</keyword>
<name>A0A183MDB2_9TREM</name>
<dbReference type="AlphaFoldDB" id="A0A183MDB2"/>
<organism evidence="1 2">
    <name type="scientific">Schistosoma margrebowiei</name>
    <dbReference type="NCBI Taxonomy" id="48269"/>
    <lineage>
        <taxon>Eukaryota</taxon>
        <taxon>Metazoa</taxon>
        <taxon>Spiralia</taxon>
        <taxon>Lophotrochozoa</taxon>
        <taxon>Platyhelminthes</taxon>
        <taxon>Trematoda</taxon>
        <taxon>Digenea</taxon>
        <taxon>Strigeidida</taxon>
        <taxon>Schistosomatoidea</taxon>
        <taxon>Schistosomatidae</taxon>
        <taxon>Schistosoma</taxon>
    </lineage>
</organism>
<reference evidence="1 2" key="1">
    <citation type="submission" date="2018-11" db="EMBL/GenBank/DDBJ databases">
        <authorList>
            <consortium name="Pathogen Informatics"/>
        </authorList>
    </citation>
    <scope>NUCLEOTIDE SEQUENCE [LARGE SCALE GENOMIC DNA]</scope>
    <source>
        <strain evidence="1 2">Zambia</strain>
    </source>
</reference>
<dbReference type="Proteomes" id="UP000277204">
    <property type="component" value="Unassembled WGS sequence"/>
</dbReference>
<dbReference type="EMBL" id="UZAI01012329">
    <property type="protein sequence ID" value="VDP09960.1"/>
    <property type="molecule type" value="Genomic_DNA"/>
</dbReference>
<accession>A0A183MDB2</accession>
<proteinExistence type="predicted"/>
<sequence>MLSGPTAFPFLICPMAILISSVVDGLISIGMCVCVLLRYPVDSLEPAYSGVA</sequence>
<gene>
    <name evidence="1" type="ORF">SMRZ_LOCUS14037</name>
</gene>
<evidence type="ECO:0000313" key="2">
    <source>
        <dbReference type="Proteomes" id="UP000277204"/>
    </source>
</evidence>
<evidence type="ECO:0000313" key="1">
    <source>
        <dbReference type="EMBL" id="VDP09960.1"/>
    </source>
</evidence>